<dbReference type="Pfam" id="PF13542">
    <property type="entry name" value="HTH_Tnp_ISL3"/>
    <property type="match status" value="1"/>
</dbReference>
<name>T0ZHX6_9ZZZZ</name>
<dbReference type="EMBL" id="AUZY01007911">
    <property type="protein sequence ID" value="EQD47901.1"/>
    <property type="molecule type" value="Genomic_DNA"/>
</dbReference>
<evidence type="ECO:0000313" key="2">
    <source>
        <dbReference type="EMBL" id="EQD47901.1"/>
    </source>
</evidence>
<reference evidence="2" key="2">
    <citation type="journal article" date="2014" name="ISME J.">
        <title>Microbial stratification in low pH oxic and suboxic macroscopic growths along an acid mine drainage.</title>
        <authorList>
            <person name="Mendez-Garcia C."/>
            <person name="Mesa V."/>
            <person name="Sprenger R.R."/>
            <person name="Richter M."/>
            <person name="Diez M.S."/>
            <person name="Solano J."/>
            <person name="Bargiela R."/>
            <person name="Golyshina O.V."/>
            <person name="Manteca A."/>
            <person name="Ramos J.L."/>
            <person name="Gallego J.R."/>
            <person name="Llorente I."/>
            <person name="Martins Dos Santos V.A."/>
            <person name="Jensen O.N."/>
            <person name="Pelaez A.I."/>
            <person name="Sanchez J."/>
            <person name="Ferrer M."/>
        </authorList>
    </citation>
    <scope>NUCLEOTIDE SEQUENCE</scope>
</reference>
<comment type="caution">
    <text evidence="2">The sequence shown here is derived from an EMBL/GenBank/DDBJ whole genome shotgun (WGS) entry which is preliminary data.</text>
</comment>
<feature type="non-terminal residue" evidence="2">
    <location>
        <position position="1"/>
    </location>
</feature>
<organism evidence="2">
    <name type="scientific">mine drainage metagenome</name>
    <dbReference type="NCBI Taxonomy" id="410659"/>
    <lineage>
        <taxon>unclassified sequences</taxon>
        <taxon>metagenomes</taxon>
        <taxon>ecological metagenomes</taxon>
    </lineage>
</organism>
<dbReference type="AlphaFoldDB" id="T0ZHX6"/>
<feature type="domain" description="Transposase IS204/IS1001/IS1096/IS1165 helix-turn-helix" evidence="1">
    <location>
        <begin position="21"/>
        <end position="61"/>
    </location>
</feature>
<proteinExistence type="predicted"/>
<dbReference type="InterPro" id="IPR032877">
    <property type="entry name" value="Transposase_HTH"/>
</dbReference>
<gene>
    <name evidence="2" type="ORF">B1B_12110</name>
</gene>
<reference evidence="2" key="1">
    <citation type="submission" date="2013-08" db="EMBL/GenBank/DDBJ databases">
        <authorList>
            <person name="Mendez C."/>
            <person name="Richter M."/>
            <person name="Ferrer M."/>
            <person name="Sanchez J."/>
        </authorList>
    </citation>
    <scope>NUCLEOTIDE SEQUENCE</scope>
</reference>
<protein>
    <submittedName>
        <fullName evidence="2">IS1557, transposase</fullName>
    </submittedName>
</protein>
<sequence length="62" mass="6933">EVKADLRRLSCPTHGVITEGVPFARASSHFSRDFENLVGWLATTMDKTALCRLVRIDWDSVG</sequence>
<evidence type="ECO:0000259" key="1">
    <source>
        <dbReference type="Pfam" id="PF13542"/>
    </source>
</evidence>
<accession>T0ZHX6</accession>